<name>A0ABQ8YNY7_9EUKA</name>
<feature type="compositionally biased region" description="Basic and acidic residues" evidence="1">
    <location>
        <begin position="239"/>
        <end position="252"/>
    </location>
</feature>
<dbReference type="InterPro" id="IPR001849">
    <property type="entry name" value="PH_domain"/>
</dbReference>
<feature type="region of interest" description="Disordered" evidence="1">
    <location>
        <begin position="229"/>
        <end position="346"/>
    </location>
</feature>
<dbReference type="PROSITE" id="PS50003">
    <property type="entry name" value="PH_DOMAIN"/>
    <property type="match status" value="2"/>
</dbReference>
<dbReference type="SUPFAM" id="SSF50729">
    <property type="entry name" value="PH domain-like"/>
    <property type="match status" value="3"/>
</dbReference>
<feature type="compositionally biased region" description="Polar residues" evidence="1">
    <location>
        <begin position="253"/>
        <end position="279"/>
    </location>
</feature>
<dbReference type="EMBL" id="JAOAOG010000136">
    <property type="protein sequence ID" value="KAJ6246311.1"/>
    <property type="molecule type" value="Genomic_DNA"/>
</dbReference>
<dbReference type="Pfam" id="PF00169">
    <property type="entry name" value="PH"/>
    <property type="match status" value="1"/>
</dbReference>
<accession>A0ABQ8YNY7</accession>
<comment type="caution">
    <text evidence="3">The sequence shown here is derived from an EMBL/GenBank/DDBJ whole genome shotgun (WGS) entry which is preliminary data.</text>
</comment>
<proteinExistence type="predicted"/>
<organism evidence="3 4">
    <name type="scientific">Anaeramoeba flamelloides</name>
    <dbReference type="NCBI Taxonomy" id="1746091"/>
    <lineage>
        <taxon>Eukaryota</taxon>
        <taxon>Metamonada</taxon>
        <taxon>Anaeramoebidae</taxon>
        <taxon>Anaeramoeba</taxon>
    </lineage>
</organism>
<dbReference type="Proteomes" id="UP001150062">
    <property type="component" value="Unassembled WGS sequence"/>
</dbReference>
<dbReference type="InterPro" id="IPR011993">
    <property type="entry name" value="PH-like_dom_sf"/>
</dbReference>
<feature type="domain" description="PH" evidence="2">
    <location>
        <begin position="5"/>
        <end position="105"/>
    </location>
</feature>
<protein>
    <recommendedName>
        <fullName evidence="2">PH domain-containing protein</fullName>
    </recommendedName>
</protein>
<dbReference type="SMART" id="SM00233">
    <property type="entry name" value="PH"/>
    <property type="match status" value="4"/>
</dbReference>
<keyword evidence="4" id="KW-1185">Reference proteome</keyword>
<sequence>MNSNSISISGVLYTKKNVRFRTKWKERYYKTAYHYLFYFKDKNSSQSKGCIDILNVKEVSKECEVPEKIKGMCFSITEKDQTIIFRCTTTTNRDEWVLQIEKMIKQCIGINRKDRVSYSGQVKFLQQKSALKKRAFVQQFGYVVPEIPAFIHFEKSHLLKKKPTIHLDHVIEIGEMNANNLVNHKFNKESNLFRILCSDNDYIFEMSTKEMMTQLIKILREAAPRYNLSKKNKSQSKLELIEKPQKIKDSPKTELNQSRTTNNSNQFDENINKNSNSGKTMLYGDLNPKNTKNNQMISKNNNNLIKSSSSSSSNNNNNNNNNINNNNNNNNRIINNIKTNDNNNGENNMKYNNNYLNTKEYFKEQYNQMKFDITAPNLFNLEEIELNISLPEHDFFIKKMVFYPRKTVQQNKMLLLKKISFLNSQTELSQYQLIQIGDLNKRIYSLILIDDELLASYRFKHGDVLHLRKKLDSLYLCDSNFLIKVHIPNNSDLQKGILINSRTRAKELKKILYKKNLCLKEQLKTHSIYIKPSVRFPLGMKLDDRVILLSHQFSLNDSFEFKRTVIEMDEISILKRLSSNINIRGDLILQAQSFSKLVYAILEPPFLELYLNQQEMEPYLSLYLNDLEISSITRNRLHKIEDKYGFLLKYPIMTYIFFVKNNEDRNFWVEKLRWVMKLQELLKFFELNNEENTIVRTQINRLEGQLIKFDLNTIPCSFEKYWCRVFNRSLHFYYSKDNINIKGQSNKNKVNENDNTNTATDYTDTETDEDIKINKPIYTIDLNEIVKVKNRTIISQKLIRQIGLTQTEFDCCFTIINENYEKFIFFAPDIKSKFQWTRGIDILRYQITEEKNLKTNNFKKKKKKKKSPYKYRSNRKLLSLAEKKKKHCSWTHGDKINIFSIDSTSDDNKIIESKKMEKTIAKIKKLNLNNITLNETKFSKKNINVHKTKRGDEKDMETNDIEIKNSDDIKKNNISNNENDDMAMNNTQSEINNNKIKNLKKVENDENYEKELTWDTIKVGDHPSKIISYLQMKDKMLKTLIDTESLILIINPEDLLKNTNKILIRITKNLYVEQIDFSINNLRHDCCYIIQMKAEDIFIYIQWNGENTIRLQRAKATMLIHQMTLYMTKLEDPMKIKNLKSYCGNKISQKKKKKKKNCLKIDDDENTWGAR</sequence>
<feature type="domain" description="PH" evidence="2">
    <location>
        <begin position="580"/>
        <end position="677"/>
    </location>
</feature>
<dbReference type="CDD" id="cd00821">
    <property type="entry name" value="PH"/>
    <property type="match status" value="2"/>
</dbReference>
<feature type="compositionally biased region" description="Low complexity" evidence="1">
    <location>
        <begin position="290"/>
        <end position="346"/>
    </location>
</feature>
<evidence type="ECO:0000256" key="1">
    <source>
        <dbReference type="SAM" id="MobiDB-lite"/>
    </source>
</evidence>
<evidence type="ECO:0000313" key="3">
    <source>
        <dbReference type="EMBL" id="KAJ6246311.1"/>
    </source>
</evidence>
<evidence type="ECO:0000259" key="2">
    <source>
        <dbReference type="PROSITE" id="PS50003"/>
    </source>
</evidence>
<reference evidence="3" key="1">
    <citation type="submission" date="2022-08" db="EMBL/GenBank/DDBJ databases">
        <title>Novel sulfate-reducing endosymbionts in the free-living metamonad Anaeramoeba.</title>
        <authorList>
            <person name="Jerlstrom-Hultqvist J."/>
            <person name="Cepicka I."/>
            <person name="Gallot-Lavallee L."/>
            <person name="Salas-Leiva D."/>
            <person name="Curtis B.A."/>
            <person name="Zahonova K."/>
            <person name="Pipaliya S."/>
            <person name="Dacks J."/>
            <person name="Roger A.J."/>
        </authorList>
    </citation>
    <scope>NUCLEOTIDE SEQUENCE</scope>
    <source>
        <strain evidence="3">Schooner1</strain>
    </source>
</reference>
<dbReference type="Gene3D" id="3.40.20.10">
    <property type="entry name" value="Severin"/>
    <property type="match status" value="1"/>
</dbReference>
<gene>
    <name evidence="3" type="ORF">M0813_19450</name>
</gene>
<dbReference type="Gene3D" id="2.30.29.30">
    <property type="entry name" value="Pleckstrin-homology domain (PH domain)/Phosphotyrosine-binding domain (PTB)"/>
    <property type="match status" value="2"/>
</dbReference>
<dbReference type="InterPro" id="IPR029006">
    <property type="entry name" value="ADF-H/Gelsolin-like_dom_sf"/>
</dbReference>
<dbReference type="SUPFAM" id="SSF55753">
    <property type="entry name" value="Actin depolymerizing proteins"/>
    <property type="match status" value="1"/>
</dbReference>
<evidence type="ECO:0000313" key="4">
    <source>
        <dbReference type="Proteomes" id="UP001150062"/>
    </source>
</evidence>